<dbReference type="EMBL" id="BKCJ011151410">
    <property type="protein sequence ID" value="GFC94913.1"/>
    <property type="molecule type" value="Genomic_DNA"/>
</dbReference>
<gene>
    <name evidence="1" type="ORF">Tci_866883</name>
</gene>
<sequence>VPASVPAVPSVAAAVSVPAAPSVAADVSVPVVPSDLAAVYTHVDTEGLPTHAPAYAAK</sequence>
<accession>A0A699SCK6</accession>
<evidence type="ECO:0000313" key="1">
    <source>
        <dbReference type="EMBL" id="GFC94913.1"/>
    </source>
</evidence>
<organism evidence="1">
    <name type="scientific">Tanacetum cinerariifolium</name>
    <name type="common">Dalmatian daisy</name>
    <name type="synonym">Chrysanthemum cinerariifolium</name>
    <dbReference type="NCBI Taxonomy" id="118510"/>
    <lineage>
        <taxon>Eukaryota</taxon>
        <taxon>Viridiplantae</taxon>
        <taxon>Streptophyta</taxon>
        <taxon>Embryophyta</taxon>
        <taxon>Tracheophyta</taxon>
        <taxon>Spermatophyta</taxon>
        <taxon>Magnoliopsida</taxon>
        <taxon>eudicotyledons</taxon>
        <taxon>Gunneridae</taxon>
        <taxon>Pentapetalae</taxon>
        <taxon>asterids</taxon>
        <taxon>campanulids</taxon>
        <taxon>Asterales</taxon>
        <taxon>Asteraceae</taxon>
        <taxon>Asteroideae</taxon>
        <taxon>Anthemideae</taxon>
        <taxon>Anthemidinae</taxon>
        <taxon>Tanacetum</taxon>
    </lineage>
</organism>
<feature type="non-terminal residue" evidence="1">
    <location>
        <position position="1"/>
    </location>
</feature>
<reference evidence="1" key="1">
    <citation type="journal article" date="2019" name="Sci. Rep.">
        <title>Draft genome of Tanacetum cinerariifolium, the natural source of mosquito coil.</title>
        <authorList>
            <person name="Yamashiro T."/>
            <person name="Shiraishi A."/>
            <person name="Satake H."/>
            <person name="Nakayama K."/>
        </authorList>
    </citation>
    <scope>NUCLEOTIDE SEQUENCE</scope>
</reference>
<protein>
    <submittedName>
        <fullName evidence="1">Uncharacterized protein</fullName>
    </submittedName>
</protein>
<dbReference type="AlphaFoldDB" id="A0A699SCK6"/>
<proteinExistence type="predicted"/>
<name>A0A699SCK6_TANCI</name>
<comment type="caution">
    <text evidence="1">The sequence shown here is derived from an EMBL/GenBank/DDBJ whole genome shotgun (WGS) entry which is preliminary data.</text>
</comment>